<reference evidence="1" key="1">
    <citation type="submission" date="2020-12" db="EMBL/GenBank/DDBJ databases">
        <authorList>
            <person name="Iha C."/>
        </authorList>
    </citation>
    <scope>NUCLEOTIDE SEQUENCE</scope>
</reference>
<keyword evidence="2" id="KW-1185">Reference proteome</keyword>
<proteinExistence type="predicted"/>
<evidence type="ECO:0000313" key="1">
    <source>
        <dbReference type="EMBL" id="CAD7696384.1"/>
    </source>
</evidence>
<accession>A0A8S1INQ3</accession>
<dbReference type="AlphaFoldDB" id="A0A8S1INQ3"/>
<dbReference type="Proteomes" id="UP000708148">
    <property type="component" value="Unassembled WGS sequence"/>
</dbReference>
<dbReference type="EMBL" id="CAJHUC010000471">
    <property type="protein sequence ID" value="CAD7696384.1"/>
    <property type="molecule type" value="Genomic_DNA"/>
</dbReference>
<evidence type="ECO:0000313" key="2">
    <source>
        <dbReference type="Proteomes" id="UP000708148"/>
    </source>
</evidence>
<name>A0A8S1INQ3_9CHLO</name>
<protein>
    <submittedName>
        <fullName evidence="1">Uncharacterized protein</fullName>
    </submittedName>
</protein>
<sequence>MLWLGVWGNFVSRRSGKKEEKKIAYTWCYDRDVYVTIHVIPAIHDPSEHTMATSGTAHVSPHNPHNLKITRSWRRILSLAIGGYSVSRSSGRFCPWNLGGIPSWVAGEILSQGAWEIMCQGAG</sequence>
<gene>
    <name evidence="1" type="ORF">OSTQU699_LOCUS1745</name>
</gene>
<comment type="caution">
    <text evidence="1">The sequence shown here is derived from an EMBL/GenBank/DDBJ whole genome shotgun (WGS) entry which is preliminary data.</text>
</comment>
<organism evidence="1 2">
    <name type="scientific">Ostreobium quekettii</name>
    <dbReference type="NCBI Taxonomy" id="121088"/>
    <lineage>
        <taxon>Eukaryota</taxon>
        <taxon>Viridiplantae</taxon>
        <taxon>Chlorophyta</taxon>
        <taxon>core chlorophytes</taxon>
        <taxon>Ulvophyceae</taxon>
        <taxon>TCBD clade</taxon>
        <taxon>Bryopsidales</taxon>
        <taxon>Ostreobineae</taxon>
        <taxon>Ostreobiaceae</taxon>
        <taxon>Ostreobium</taxon>
    </lineage>
</organism>